<proteinExistence type="predicted"/>
<evidence type="ECO:0000313" key="1">
    <source>
        <dbReference type="EMBL" id="CAL1686809.1"/>
    </source>
</evidence>
<accession>A0AAV2P5A5</accession>
<keyword evidence="2" id="KW-1185">Reference proteome</keyword>
<sequence length="166" mass="18603">MALRRNIRKAKNSAIFRDGNARVLTRNAVGHSARSADAHVCVWSDRSVCVYVDAANRYIALVQPIARIYTARLHVLPRDPLLLVAQQCAIASSAARRRYRLGEGEATSDVSIVIAVSSRRAVFKLIRHRQEEEARRYLSATMRQRADEGRASLEIAVQFTGAFRGR</sequence>
<name>A0AAV2P5A5_9HYME</name>
<evidence type="ECO:0000313" key="2">
    <source>
        <dbReference type="Proteomes" id="UP001497644"/>
    </source>
</evidence>
<gene>
    <name evidence="1" type="ORF">LPLAT_LOCUS12133</name>
</gene>
<dbReference type="AlphaFoldDB" id="A0AAV2P5A5"/>
<organism evidence="1 2">
    <name type="scientific">Lasius platythorax</name>
    <dbReference type="NCBI Taxonomy" id="488582"/>
    <lineage>
        <taxon>Eukaryota</taxon>
        <taxon>Metazoa</taxon>
        <taxon>Ecdysozoa</taxon>
        <taxon>Arthropoda</taxon>
        <taxon>Hexapoda</taxon>
        <taxon>Insecta</taxon>
        <taxon>Pterygota</taxon>
        <taxon>Neoptera</taxon>
        <taxon>Endopterygota</taxon>
        <taxon>Hymenoptera</taxon>
        <taxon>Apocrita</taxon>
        <taxon>Aculeata</taxon>
        <taxon>Formicoidea</taxon>
        <taxon>Formicidae</taxon>
        <taxon>Formicinae</taxon>
        <taxon>Lasius</taxon>
        <taxon>Lasius</taxon>
    </lineage>
</organism>
<protein>
    <submittedName>
        <fullName evidence="1">Uncharacterized protein</fullName>
    </submittedName>
</protein>
<dbReference type="Proteomes" id="UP001497644">
    <property type="component" value="Chromosome 7"/>
</dbReference>
<reference evidence="1" key="1">
    <citation type="submission" date="2024-04" db="EMBL/GenBank/DDBJ databases">
        <authorList>
            <consortium name="Molecular Ecology Group"/>
        </authorList>
    </citation>
    <scope>NUCLEOTIDE SEQUENCE</scope>
</reference>
<dbReference type="EMBL" id="OZ034830">
    <property type="protein sequence ID" value="CAL1686809.1"/>
    <property type="molecule type" value="Genomic_DNA"/>
</dbReference>